<dbReference type="AlphaFoldDB" id="A0AAV1SV84"/>
<sequence>SVPVQLETSQIWHFLSHLKQARKCLTRSTIANNFKMDCKDKDALQLESKSNIPKLSFGAGGAKTHRKRFNQDTLVPVVRQSPSDLLRVIPILGDYITRNNYDGNMRG</sequence>
<keyword evidence="2" id="KW-1185">Reference proteome</keyword>
<feature type="non-terminal residue" evidence="1">
    <location>
        <position position="1"/>
    </location>
</feature>
<accession>A0AAV1SV84</accession>
<organism evidence="1 2">
    <name type="scientific">Dovyalis caffra</name>
    <dbReference type="NCBI Taxonomy" id="77055"/>
    <lineage>
        <taxon>Eukaryota</taxon>
        <taxon>Viridiplantae</taxon>
        <taxon>Streptophyta</taxon>
        <taxon>Embryophyta</taxon>
        <taxon>Tracheophyta</taxon>
        <taxon>Spermatophyta</taxon>
        <taxon>Magnoliopsida</taxon>
        <taxon>eudicotyledons</taxon>
        <taxon>Gunneridae</taxon>
        <taxon>Pentapetalae</taxon>
        <taxon>rosids</taxon>
        <taxon>fabids</taxon>
        <taxon>Malpighiales</taxon>
        <taxon>Salicaceae</taxon>
        <taxon>Flacourtieae</taxon>
        <taxon>Dovyalis</taxon>
    </lineage>
</organism>
<evidence type="ECO:0000313" key="1">
    <source>
        <dbReference type="EMBL" id="CAK7356723.1"/>
    </source>
</evidence>
<evidence type="ECO:0000313" key="2">
    <source>
        <dbReference type="Proteomes" id="UP001314170"/>
    </source>
</evidence>
<reference evidence="1 2" key="1">
    <citation type="submission" date="2024-01" db="EMBL/GenBank/DDBJ databases">
        <authorList>
            <person name="Waweru B."/>
        </authorList>
    </citation>
    <scope>NUCLEOTIDE SEQUENCE [LARGE SCALE GENOMIC DNA]</scope>
</reference>
<protein>
    <submittedName>
        <fullName evidence="1">Uncharacterized protein</fullName>
    </submittedName>
</protein>
<name>A0AAV1SV84_9ROSI</name>
<proteinExistence type="predicted"/>
<dbReference type="Proteomes" id="UP001314170">
    <property type="component" value="Unassembled WGS sequence"/>
</dbReference>
<dbReference type="EMBL" id="CAWUPB010001197">
    <property type="protein sequence ID" value="CAK7356723.1"/>
    <property type="molecule type" value="Genomic_DNA"/>
</dbReference>
<comment type="caution">
    <text evidence="1">The sequence shown here is derived from an EMBL/GenBank/DDBJ whole genome shotgun (WGS) entry which is preliminary data.</text>
</comment>
<gene>
    <name evidence="1" type="ORF">DCAF_LOCUS26999</name>
</gene>